<evidence type="ECO:0000313" key="2">
    <source>
        <dbReference type="EMBL" id="EOO00401.1"/>
    </source>
</evidence>
<dbReference type="EMBL" id="KB933094">
    <property type="protein sequence ID" value="EOO00401.1"/>
    <property type="molecule type" value="Genomic_DNA"/>
</dbReference>
<evidence type="ECO:0000313" key="3">
    <source>
        <dbReference type="Proteomes" id="UP000014074"/>
    </source>
</evidence>
<protein>
    <submittedName>
        <fullName evidence="2">Putative dj-1 family protein</fullName>
    </submittedName>
</protein>
<evidence type="ECO:0000259" key="1">
    <source>
        <dbReference type="Pfam" id="PF01965"/>
    </source>
</evidence>
<dbReference type="HOGENOM" id="CLU_000445_44_8_1"/>
<feature type="domain" description="DJ-1/PfpI" evidence="1">
    <location>
        <begin position="24"/>
        <end position="188"/>
    </location>
</feature>
<dbReference type="InterPro" id="IPR029062">
    <property type="entry name" value="Class_I_gatase-like"/>
</dbReference>
<dbReference type="AlphaFoldDB" id="R8BLZ4"/>
<dbReference type="eggNOG" id="ENOG502S46I">
    <property type="taxonomic scope" value="Eukaryota"/>
</dbReference>
<keyword evidence="3" id="KW-1185">Reference proteome</keyword>
<dbReference type="OrthoDB" id="543156at2759"/>
<reference evidence="3" key="1">
    <citation type="journal article" date="2013" name="Genome Announc.">
        <title>Draft genome sequence of the ascomycete Phaeoacremonium aleophilum strain UCR-PA7, a causal agent of the esca disease complex in grapevines.</title>
        <authorList>
            <person name="Blanco-Ulate B."/>
            <person name="Rolshausen P."/>
            <person name="Cantu D."/>
        </authorList>
    </citation>
    <scope>NUCLEOTIDE SEQUENCE [LARGE SCALE GENOMIC DNA]</scope>
    <source>
        <strain evidence="3">UCR-PA7</strain>
    </source>
</reference>
<dbReference type="InterPro" id="IPR052158">
    <property type="entry name" value="INH-QAR"/>
</dbReference>
<dbReference type="GeneID" id="19324520"/>
<dbReference type="PANTHER" id="PTHR43130:SF15">
    <property type="entry name" value="THIJ_PFPI FAMILY PROTEIN (AFU_ORTHOLOGUE AFUA_5G14240)"/>
    <property type="match status" value="1"/>
</dbReference>
<dbReference type="PANTHER" id="PTHR43130">
    <property type="entry name" value="ARAC-FAMILY TRANSCRIPTIONAL REGULATOR"/>
    <property type="match status" value="1"/>
</dbReference>
<gene>
    <name evidence="2" type="ORF">UCRPA7_4102</name>
</gene>
<dbReference type="KEGG" id="tmn:UCRPA7_4102"/>
<name>R8BLZ4_PHAM7</name>
<dbReference type="Proteomes" id="UP000014074">
    <property type="component" value="Unassembled WGS sequence"/>
</dbReference>
<dbReference type="CDD" id="cd03139">
    <property type="entry name" value="GATase1_PfpI_2"/>
    <property type="match status" value="1"/>
</dbReference>
<organism evidence="2 3">
    <name type="scientific">Phaeoacremonium minimum (strain UCR-PA7)</name>
    <name type="common">Esca disease fungus</name>
    <name type="synonym">Togninia minima</name>
    <dbReference type="NCBI Taxonomy" id="1286976"/>
    <lineage>
        <taxon>Eukaryota</taxon>
        <taxon>Fungi</taxon>
        <taxon>Dikarya</taxon>
        <taxon>Ascomycota</taxon>
        <taxon>Pezizomycotina</taxon>
        <taxon>Sordariomycetes</taxon>
        <taxon>Sordariomycetidae</taxon>
        <taxon>Togniniales</taxon>
        <taxon>Togniniaceae</taxon>
        <taxon>Phaeoacremonium</taxon>
    </lineage>
</organism>
<dbReference type="SUPFAM" id="SSF52317">
    <property type="entry name" value="Class I glutamine amidotransferase-like"/>
    <property type="match status" value="1"/>
</dbReference>
<dbReference type="RefSeq" id="XP_007914825.1">
    <property type="nucleotide sequence ID" value="XM_007916634.1"/>
</dbReference>
<dbReference type="InterPro" id="IPR002818">
    <property type="entry name" value="DJ-1/PfpI"/>
</dbReference>
<accession>R8BLZ4</accession>
<dbReference type="Pfam" id="PF01965">
    <property type="entry name" value="DJ-1_PfpI"/>
    <property type="match status" value="1"/>
</dbReference>
<proteinExistence type="predicted"/>
<dbReference type="Gene3D" id="3.40.50.880">
    <property type="match status" value="1"/>
</dbReference>
<sequence>MHLVHGDCAAAKPKNYGIVLLRAFDGMDIFGPIDALQLLAHWQQLNLYLIADTLDPVTSEPAAAAMNLFNSSFWPEVLPTHTYDTAPDLDVLILPGGPSVRAPNLNSTYDFIAQRYPTLKYLITICTGAGLAAKAGVLDGKRATTNKSAWATILAMGLNVKWVSPARWVVDGNVTAGLDLIFEFIKNIYSQEDADKIAGMMEYERHTDPSWDPFAAYFNVTPTGN</sequence>